<dbReference type="GO" id="GO:0099402">
    <property type="term" value="P:plant organ development"/>
    <property type="evidence" value="ECO:0007669"/>
    <property type="project" value="UniProtKB-ARBA"/>
</dbReference>
<sequence length="486" mass="54216">MVLSVPPLGATMANVPSRRHPHLHRLIALLFRHQDERRQLFQVHAQLVAHQVFDQSPAPWRPLLKAYSHGPFPQEALHLFRHARIHLADDTFAYAFALKACAGVGWPRAGAQLHGLVIRKGFEFHVYVHTSLVNAYVACGGLVEARRAFNEMPTKNAVTWNVMITGFAGWGEVDKYGEVEMGQRAVKKILSLERESGGDFAVLSNMLNEIGWFSDAEQARKLVDERKAVKVPGLALETGAVDCMVRYIERYFIEVGVYLGNTLIDYYGKSGQVQSAEKVFFHMKDKNTMILKAMITTYAKASQASHFSDALDLFRQMQRAKMKPDAVVIANVLSACTRLGALVLGEWIHDYEALQVFGENKEKDILSWNSIILGLANNGFEDDALNIFHGMLAQGLTPNEVTFLGVLITYANRQLVRDGLNHFESTKSVHNLEPQVKHCRCIINLLGHAGQLEEALRVIIKRPIALGSVVSKILLGACKTHGVMVM</sequence>
<dbReference type="FunFam" id="1.25.40.10:FF:000344">
    <property type="entry name" value="Pentatricopeptide repeat-containing protein"/>
    <property type="match status" value="1"/>
</dbReference>
<dbReference type="FunFam" id="1.25.40.10:FF:000158">
    <property type="entry name" value="pentatricopeptide repeat-containing protein At2g33680"/>
    <property type="match status" value="1"/>
</dbReference>
<dbReference type="PROSITE" id="PS51375">
    <property type="entry name" value="PPR"/>
    <property type="match status" value="1"/>
</dbReference>
<name>A0A368RCB5_SETIT</name>
<dbReference type="Gene3D" id="1.25.40.10">
    <property type="entry name" value="Tetratricopeptide repeat domain"/>
    <property type="match status" value="3"/>
</dbReference>
<dbReference type="OrthoDB" id="185373at2759"/>
<evidence type="ECO:0000256" key="2">
    <source>
        <dbReference type="ARBA" id="ARBA00022946"/>
    </source>
</evidence>
<dbReference type="PANTHER" id="PTHR47926:SF440">
    <property type="entry name" value="REPEAT-CONTAINING PROTEIN, PUTATIVE-RELATED"/>
    <property type="match status" value="1"/>
</dbReference>
<dbReference type="InterPro" id="IPR011990">
    <property type="entry name" value="TPR-like_helical_dom_sf"/>
</dbReference>
<dbReference type="NCBIfam" id="TIGR00756">
    <property type="entry name" value="PPR"/>
    <property type="match status" value="3"/>
</dbReference>
<accession>A0A368RCB5</accession>
<dbReference type="AlphaFoldDB" id="A0A368RCB5"/>
<evidence type="ECO:0000256" key="1">
    <source>
        <dbReference type="ARBA" id="ARBA00022737"/>
    </source>
</evidence>
<evidence type="ECO:0000256" key="3">
    <source>
        <dbReference type="PROSITE-ProRule" id="PRU00708"/>
    </source>
</evidence>
<keyword evidence="1" id="KW-0677">Repeat</keyword>
<dbReference type="PANTHER" id="PTHR47926">
    <property type="entry name" value="PENTATRICOPEPTIDE REPEAT-CONTAINING PROTEIN"/>
    <property type="match status" value="1"/>
</dbReference>
<reference evidence="4" key="1">
    <citation type="journal article" date="2012" name="Nat. Biotechnol.">
        <title>Reference genome sequence of the model plant Setaria.</title>
        <authorList>
            <person name="Bennetzen J.L."/>
            <person name="Schmutz J."/>
            <person name="Wang H."/>
            <person name="Percifield R."/>
            <person name="Hawkins J."/>
            <person name="Pontaroli A.C."/>
            <person name="Estep M."/>
            <person name="Feng L."/>
            <person name="Vaughn J.N."/>
            <person name="Grimwood J."/>
            <person name="Jenkins J."/>
            <person name="Barry K."/>
            <person name="Lindquist E."/>
            <person name="Hellsten U."/>
            <person name="Deshpande S."/>
            <person name="Wang X."/>
            <person name="Wu X."/>
            <person name="Mitros T."/>
            <person name="Triplett J."/>
            <person name="Yang X."/>
            <person name="Ye C.Y."/>
            <person name="Mauro-Herrera M."/>
            <person name="Wang L."/>
            <person name="Li P."/>
            <person name="Sharma M."/>
            <person name="Sharma R."/>
            <person name="Ronald P.C."/>
            <person name="Panaud O."/>
            <person name="Kellogg E.A."/>
            <person name="Brutnell T.P."/>
            <person name="Doust A.N."/>
            <person name="Tuskan G.A."/>
            <person name="Rokhsar D."/>
            <person name="Devos K.M."/>
        </authorList>
    </citation>
    <scope>NUCLEOTIDE SEQUENCE [LARGE SCALE GENOMIC DNA]</scope>
    <source>
        <strain evidence="4">Yugu1</strain>
    </source>
</reference>
<feature type="repeat" description="PPR" evidence="3">
    <location>
        <begin position="364"/>
        <end position="398"/>
    </location>
</feature>
<reference evidence="4" key="2">
    <citation type="submission" date="2015-07" db="EMBL/GenBank/DDBJ databases">
        <authorList>
            <person name="Noorani M."/>
        </authorList>
    </citation>
    <scope>NUCLEOTIDE SEQUENCE</scope>
    <source>
        <strain evidence="4">Yugu1</strain>
    </source>
</reference>
<keyword evidence="2" id="KW-0809">Transit peptide</keyword>
<dbReference type="GO" id="GO:0003723">
    <property type="term" value="F:RNA binding"/>
    <property type="evidence" value="ECO:0007669"/>
    <property type="project" value="InterPro"/>
</dbReference>
<organism evidence="4">
    <name type="scientific">Setaria italica</name>
    <name type="common">Foxtail millet</name>
    <name type="synonym">Panicum italicum</name>
    <dbReference type="NCBI Taxonomy" id="4555"/>
    <lineage>
        <taxon>Eukaryota</taxon>
        <taxon>Viridiplantae</taxon>
        <taxon>Streptophyta</taxon>
        <taxon>Embryophyta</taxon>
        <taxon>Tracheophyta</taxon>
        <taxon>Spermatophyta</taxon>
        <taxon>Magnoliopsida</taxon>
        <taxon>Liliopsida</taxon>
        <taxon>Poales</taxon>
        <taxon>Poaceae</taxon>
        <taxon>PACMAD clade</taxon>
        <taxon>Panicoideae</taxon>
        <taxon>Panicodae</taxon>
        <taxon>Paniceae</taxon>
        <taxon>Cenchrinae</taxon>
        <taxon>Setaria</taxon>
    </lineage>
</organism>
<dbReference type="EMBL" id="CM003532">
    <property type="protein sequence ID" value="RCV27857.1"/>
    <property type="molecule type" value="Genomic_DNA"/>
</dbReference>
<protein>
    <recommendedName>
        <fullName evidence="5">Pentacotripeptide-repeat region of PRORP domain-containing protein</fullName>
    </recommendedName>
</protein>
<dbReference type="Pfam" id="PF01535">
    <property type="entry name" value="PPR"/>
    <property type="match status" value="4"/>
</dbReference>
<evidence type="ECO:0008006" key="5">
    <source>
        <dbReference type="Google" id="ProtNLM"/>
    </source>
</evidence>
<dbReference type="GO" id="GO:0009451">
    <property type="term" value="P:RNA modification"/>
    <property type="evidence" value="ECO:0007669"/>
    <property type="project" value="InterPro"/>
</dbReference>
<gene>
    <name evidence="4" type="ORF">SETIT_5G358700v2</name>
</gene>
<proteinExistence type="predicted"/>
<dbReference type="InterPro" id="IPR002885">
    <property type="entry name" value="PPR_rpt"/>
</dbReference>
<evidence type="ECO:0000313" key="4">
    <source>
        <dbReference type="EMBL" id="RCV27857.1"/>
    </source>
</evidence>
<dbReference type="InterPro" id="IPR046960">
    <property type="entry name" value="PPR_At4g14850-like_plant"/>
</dbReference>